<protein>
    <submittedName>
        <fullName evidence="2">Uncharacterized protein</fullName>
    </submittedName>
</protein>
<keyword evidence="1" id="KW-1133">Transmembrane helix</keyword>
<gene>
    <name evidence="2" type="ORF">KV203_13955</name>
</gene>
<evidence type="ECO:0000313" key="2">
    <source>
        <dbReference type="EMBL" id="QXQ13006.1"/>
    </source>
</evidence>
<sequence length="75" mass="7814">MGTTVSKSVCRVVFAVGLVGAAVGIAALHAQLAVFWLIVASTSGLILLKMRAEEQERRSAAIDRPQPIGVVAGVR</sequence>
<dbReference type="EMBL" id="CP079105">
    <property type="protein sequence ID" value="QXQ13006.1"/>
    <property type="molecule type" value="Genomic_DNA"/>
</dbReference>
<dbReference type="RefSeq" id="WP_157079801.1">
    <property type="nucleotide sequence ID" value="NZ_CBCRUZ010000002.1"/>
</dbReference>
<organism evidence="2 3">
    <name type="scientific">Skermania pinensis</name>
    <dbReference type="NCBI Taxonomy" id="39122"/>
    <lineage>
        <taxon>Bacteria</taxon>
        <taxon>Bacillati</taxon>
        <taxon>Actinomycetota</taxon>
        <taxon>Actinomycetes</taxon>
        <taxon>Mycobacteriales</taxon>
        <taxon>Gordoniaceae</taxon>
        <taxon>Skermania</taxon>
    </lineage>
</organism>
<name>A0ABX8SBB2_9ACTN</name>
<evidence type="ECO:0000313" key="3">
    <source>
        <dbReference type="Proteomes" id="UP000887023"/>
    </source>
</evidence>
<keyword evidence="3" id="KW-1185">Reference proteome</keyword>
<keyword evidence="1" id="KW-0812">Transmembrane</keyword>
<proteinExistence type="predicted"/>
<reference evidence="2" key="1">
    <citation type="submission" date="2021-07" db="EMBL/GenBank/DDBJ databases">
        <title>Candidatus Kaistella beijingensis sp. nov. isolated from a municipal wastewater treatment plant is involved in sludge foaming.</title>
        <authorList>
            <person name="Song Y."/>
            <person name="Liu S.-J."/>
        </authorList>
    </citation>
    <scope>NUCLEOTIDE SEQUENCE</scope>
    <source>
        <strain evidence="2">DSM 43998</strain>
    </source>
</reference>
<feature type="transmembrane region" description="Helical" evidence="1">
    <location>
        <begin position="9"/>
        <end position="27"/>
    </location>
</feature>
<dbReference type="Proteomes" id="UP000887023">
    <property type="component" value="Chromosome"/>
</dbReference>
<accession>A0ABX8SBB2</accession>
<keyword evidence="1" id="KW-0472">Membrane</keyword>
<evidence type="ECO:0000256" key="1">
    <source>
        <dbReference type="SAM" id="Phobius"/>
    </source>
</evidence>